<accession>A0A6J6YCP3</accession>
<protein>
    <submittedName>
        <fullName evidence="4">Unannotated protein</fullName>
    </submittedName>
</protein>
<evidence type="ECO:0000313" key="3">
    <source>
        <dbReference type="EMBL" id="CAB4666386.1"/>
    </source>
</evidence>
<sequence length="45" mass="4809">MKFIRRVLLAVGVASAVAGVIRFKGKGVGAIKQGGWRKVTDPKQN</sequence>
<reference evidence="4" key="1">
    <citation type="submission" date="2020-05" db="EMBL/GenBank/DDBJ databases">
        <authorList>
            <person name="Chiriac C."/>
            <person name="Salcher M."/>
            <person name="Ghai R."/>
            <person name="Kavagutti S V."/>
        </authorList>
    </citation>
    <scope>NUCLEOTIDE SEQUENCE</scope>
</reference>
<evidence type="ECO:0000313" key="4">
    <source>
        <dbReference type="EMBL" id="CAB4807251.1"/>
    </source>
</evidence>
<proteinExistence type="predicted"/>
<gene>
    <name evidence="1" type="ORF">UFOPK1353_00559</name>
    <name evidence="2" type="ORF">UFOPK1826_01274</name>
    <name evidence="3" type="ORF">UFOPK2292_00577</name>
    <name evidence="4" type="ORF">UFOPK3026_00886</name>
</gene>
<dbReference type="EMBL" id="CAEZWU010000067">
    <property type="protein sequence ID" value="CAB4666386.1"/>
    <property type="molecule type" value="Genomic_DNA"/>
</dbReference>
<name>A0A6J6YCP3_9ZZZZ</name>
<organism evidence="4">
    <name type="scientific">freshwater metagenome</name>
    <dbReference type="NCBI Taxonomy" id="449393"/>
    <lineage>
        <taxon>unclassified sequences</taxon>
        <taxon>metagenomes</taxon>
        <taxon>ecological metagenomes</taxon>
    </lineage>
</organism>
<evidence type="ECO:0000313" key="2">
    <source>
        <dbReference type="EMBL" id="CAB4611179.1"/>
    </source>
</evidence>
<dbReference type="EMBL" id="CAEZSE010000072">
    <property type="protein sequence ID" value="CAB4534532.1"/>
    <property type="molecule type" value="Genomic_DNA"/>
</dbReference>
<evidence type="ECO:0000313" key="1">
    <source>
        <dbReference type="EMBL" id="CAB4534532.1"/>
    </source>
</evidence>
<dbReference type="EMBL" id="CAFAAP010000127">
    <property type="protein sequence ID" value="CAB4807251.1"/>
    <property type="molecule type" value="Genomic_DNA"/>
</dbReference>
<dbReference type="AlphaFoldDB" id="A0A6J6YCP3"/>
<dbReference type="EMBL" id="CAEZUN010000188">
    <property type="protein sequence ID" value="CAB4611179.1"/>
    <property type="molecule type" value="Genomic_DNA"/>
</dbReference>